<dbReference type="InterPro" id="IPR052585">
    <property type="entry name" value="Lipid_raft_assoc_Zn_ADH"/>
</dbReference>
<protein>
    <submittedName>
        <fullName evidence="2">Protein AST2</fullName>
    </submittedName>
</protein>
<accession>A0A0H5CBB2</accession>
<dbReference type="InterPro" id="IPR013154">
    <property type="entry name" value="ADH-like_N"/>
</dbReference>
<dbReference type="Pfam" id="PF13602">
    <property type="entry name" value="ADH_zinc_N_2"/>
    <property type="match status" value="1"/>
</dbReference>
<evidence type="ECO:0000313" key="3">
    <source>
        <dbReference type="Proteomes" id="UP000038830"/>
    </source>
</evidence>
<evidence type="ECO:0000313" key="2">
    <source>
        <dbReference type="EMBL" id="CEP21399.1"/>
    </source>
</evidence>
<sequence>MSSDPALKNLVKVNDTPAPVEIKTDEVHMKRVARPLRHVKNIPTKQLVFYSKYKEPQFTYDLPIKLPIPARAIVVQVRAAPLNPLDLKIINSYTSNMNSERGIGREYAGVITNIGSKVTGDWKEGDEVCGLYIHPNGFGTLCSSIVIYPSEDAIVHKPKGLSWEEASSWMITFGTAFQALAKCKISKDSNVLINGGSSSVGMMAIQLLKQSYHTENIVAVCSGSAIPLAKQVGAKLCVNYKVNPDVPHVLDVLTTTGVYKDYDDQGNPIEVRDIPGKKFDLILDCVGGYKLVEHCKEYLANGGSYITTVGDYHFNYKSDLYNSWNNVSMGARSWFAGVWNMKYLKLEFNKKPGDWIEVGREMLEAGEITNVIDSTYDWKEYAAAKRKVESGHAHGKVVLKVELF</sequence>
<dbReference type="PANTHER" id="PTHR43482:SF1">
    <property type="entry name" value="PROTEIN AST1-RELATED"/>
    <property type="match status" value="1"/>
</dbReference>
<dbReference type="SMART" id="SM00829">
    <property type="entry name" value="PKS_ER"/>
    <property type="match status" value="1"/>
</dbReference>
<dbReference type="InterPro" id="IPR011032">
    <property type="entry name" value="GroES-like_sf"/>
</dbReference>
<gene>
    <name evidence="2" type="primary">AST2</name>
    <name evidence="2" type="ORF">BN1211_1488</name>
</gene>
<dbReference type="Proteomes" id="UP000038830">
    <property type="component" value="Unassembled WGS sequence"/>
</dbReference>
<dbReference type="EMBL" id="CDQK01000002">
    <property type="protein sequence ID" value="CEP21399.1"/>
    <property type="molecule type" value="Genomic_DNA"/>
</dbReference>
<dbReference type="SUPFAM" id="SSF50129">
    <property type="entry name" value="GroES-like"/>
    <property type="match status" value="1"/>
</dbReference>
<dbReference type="InterPro" id="IPR020843">
    <property type="entry name" value="ER"/>
</dbReference>
<name>A0A0H5CBB2_CYBJN</name>
<dbReference type="AlphaFoldDB" id="A0A0H5CBB2"/>
<dbReference type="Pfam" id="PF08240">
    <property type="entry name" value="ADH_N"/>
    <property type="match status" value="1"/>
</dbReference>
<evidence type="ECO:0000259" key="1">
    <source>
        <dbReference type="SMART" id="SM00829"/>
    </source>
</evidence>
<dbReference type="Gene3D" id="3.90.180.10">
    <property type="entry name" value="Medium-chain alcohol dehydrogenases, catalytic domain"/>
    <property type="match status" value="1"/>
</dbReference>
<organism evidence="2 3">
    <name type="scientific">Cyberlindnera jadinii (strain ATCC 18201 / CBS 1600 / BCRC 20928 / JCM 3617 / NBRC 0987 / NRRL Y-1542)</name>
    <name type="common">Torula yeast</name>
    <name type="synonym">Candida utilis</name>
    <dbReference type="NCBI Taxonomy" id="983966"/>
    <lineage>
        <taxon>Eukaryota</taxon>
        <taxon>Fungi</taxon>
        <taxon>Dikarya</taxon>
        <taxon>Ascomycota</taxon>
        <taxon>Saccharomycotina</taxon>
        <taxon>Saccharomycetes</taxon>
        <taxon>Phaffomycetales</taxon>
        <taxon>Phaffomycetaceae</taxon>
        <taxon>Cyberlindnera</taxon>
    </lineage>
</organism>
<dbReference type="PANTHER" id="PTHR43482">
    <property type="entry name" value="PROTEIN AST1-RELATED"/>
    <property type="match status" value="1"/>
</dbReference>
<dbReference type="SUPFAM" id="SSF51735">
    <property type="entry name" value="NAD(P)-binding Rossmann-fold domains"/>
    <property type="match status" value="1"/>
</dbReference>
<dbReference type="InterPro" id="IPR036291">
    <property type="entry name" value="NAD(P)-bd_dom_sf"/>
</dbReference>
<feature type="domain" description="Enoyl reductase (ER)" evidence="1">
    <location>
        <begin position="54"/>
        <end position="399"/>
    </location>
</feature>
<proteinExistence type="predicted"/>
<reference evidence="3" key="1">
    <citation type="journal article" date="2015" name="J. Biotechnol.">
        <title>The structure of the Cyberlindnera jadinii genome and its relation to Candida utilis analyzed by the occurrence of single nucleotide polymorphisms.</title>
        <authorList>
            <person name="Rupp O."/>
            <person name="Brinkrolf K."/>
            <person name="Buerth C."/>
            <person name="Kunigo M."/>
            <person name="Schneider J."/>
            <person name="Jaenicke S."/>
            <person name="Goesmann A."/>
            <person name="Puehler A."/>
            <person name="Jaeger K.-E."/>
            <person name="Ernst J.F."/>
        </authorList>
    </citation>
    <scope>NUCLEOTIDE SEQUENCE [LARGE SCALE GENOMIC DNA]</scope>
    <source>
        <strain evidence="3">ATCC 18201 / CBS 1600 / BCRC 20928 / JCM 3617 / NBRC 0987 / NRRL Y-1542</strain>
    </source>
</reference>
<dbReference type="Gene3D" id="3.40.50.720">
    <property type="entry name" value="NAD(P)-binding Rossmann-like Domain"/>
    <property type="match status" value="1"/>
</dbReference>
<dbReference type="GO" id="GO:0016491">
    <property type="term" value="F:oxidoreductase activity"/>
    <property type="evidence" value="ECO:0007669"/>
    <property type="project" value="InterPro"/>
</dbReference>